<accession>A0AAW1RHD0</accession>
<dbReference type="InterPro" id="IPR026073">
    <property type="entry name" value="GGNBP2"/>
</dbReference>
<reference evidence="2 3" key="1">
    <citation type="journal article" date="2024" name="Nat. Commun.">
        <title>Phylogenomics reveals the evolutionary origins of lichenization in chlorophyte algae.</title>
        <authorList>
            <person name="Puginier C."/>
            <person name="Libourel C."/>
            <person name="Otte J."/>
            <person name="Skaloud P."/>
            <person name="Haon M."/>
            <person name="Grisel S."/>
            <person name="Petersen M."/>
            <person name="Berrin J.G."/>
            <person name="Delaux P.M."/>
            <person name="Dal Grande F."/>
            <person name="Keller J."/>
        </authorList>
    </citation>
    <scope>NUCLEOTIDE SEQUENCE [LARGE SCALE GENOMIC DNA]</scope>
    <source>
        <strain evidence="2 3">SAG 2145</strain>
    </source>
</reference>
<dbReference type="Proteomes" id="UP001438707">
    <property type="component" value="Unassembled WGS sequence"/>
</dbReference>
<organism evidence="2 3">
    <name type="scientific">Apatococcus lobatus</name>
    <dbReference type="NCBI Taxonomy" id="904363"/>
    <lineage>
        <taxon>Eukaryota</taxon>
        <taxon>Viridiplantae</taxon>
        <taxon>Chlorophyta</taxon>
        <taxon>core chlorophytes</taxon>
        <taxon>Trebouxiophyceae</taxon>
        <taxon>Chlorellales</taxon>
        <taxon>Chlorellaceae</taxon>
        <taxon>Apatococcus</taxon>
    </lineage>
</organism>
<name>A0AAW1RHD0_9CHLO</name>
<gene>
    <name evidence="2" type="ORF">WJX74_008693</name>
</gene>
<feature type="compositionally biased region" description="Low complexity" evidence="1">
    <location>
        <begin position="565"/>
        <end position="587"/>
    </location>
</feature>
<comment type="caution">
    <text evidence="2">The sequence shown here is derived from an EMBL/GenBank/DDBJ whole genome shotgun (WGS) entry which is preliminary data.</text>
</comment>
<feature type="compositionally biased region" description="Polar residues" evidence="1">
    <location>
        <begin position="603"/>
        <end position="617"/>
    </location>
</feature>
<feature type="region of interest" description="Disordered" evidence="1">
    <location>
        <begin position="486"/>
        <end position="617"/>
    </location>
</feature>
<dbReference type="PANTHER" id="PTHR13601:SF2">
    <property type="entry name" value="GAMETOGENETIN-BINDING PROTEIN 2"/>
    <property type="match status" value="1"/>
</dbReference>
<evidence type="ECO:0000256" key="1">
    <source>
        <dbReference type="SAM" id="MobiDB-lite"/>
    </source>
</evidence>
<dbReference type="AlphaFoldDB" id="A0AAW1RHD0"/>
<feature type="compositionally biased region" description="Low complexity" evidence="1">
    <location>
        <begin position="394"/>
        <end position="411"/>
    </location>
</feature>
<feature type="compositionally biased region" description="Pro residues" evidence="1">
    <location>
        <begin position="588"/>
        <end position="601"/>
    </location>
</feature>
<dbReference type="GO" id="GO:0005634">
    <property type="term" value="C:nucleus"/>
    <property type="evidence" value="ECO:0007669"/>
    <property type="project" value="TreeGrafter"/>
</dbReference>
<dbReference type="GO" id="GO:0005737">
    <property type="term" value="C:cytoplasm"/>
    <property type="evidence" value="ECO:0007669"/>
    <property type="project" value="TreeGrafter"/>
</dbReference>
<evidence type="ECO:0000313" key="3">
    <source>
        <dbReference type="Proteomes" id="UP001438707"/>
    </source>
</evidence>
<evidence type="ECO:0000313" key="2">
    <source>
        <dbReference type="EMBL" id="KAK9833152.1"/>
    </source>
</evidence>
<sequence>MPRVTCARARNPCKAPNFQALLDEQQPASPEIRAFWDTLSFHERQQLLQVAKKALFRKIRASYCSRCYGLFALRYEELANGSTGDCPACQEYYAGLTVIENGALSLDSTVLRSQPFTTFTEAKARERERELQFMTGDICGSGWHKSKGQTVCTLHTSPVPVEALLEYWTNLPDEHRSTLFSMREEDFVAELDAHMKYHLKICRDCRSNVVRAYKDLKPLAKDKASAEEQLELCAEHVLSVADGCVSVRGVGSAEFFERAEEVEDFKAADAELGDDLVDGDKVRHAETPELAQEALVDSVVLIFKSQVEVAFREQTAGHNALLLFVHLVLQMMEEQLHNSSRELAAKQAEAELLELVAEDKKKADKRSSKKKKKASKAGKGDPDAPCTSCAALQRPASPSRCPKPSSPRHSPCTPTCDSPVRHPSPAQHCTPGSATPPSIPPHDHPPRSSGYTSLHSRSSEDENCSLGAGWEVQARGRKRIEPARKVLADVSHQTGSPMAERCASLASSGSLSRPSSPARTPSVPALAAAPLTSAARPSKLGPSGSHDGASRASKPNAAPEMPQKPAAWPSAPARSPWGTPMSVIPASPAIPVPPPPPPPPAANRQQQDSPGSLSRSYSLWGAHGLHSGVDSSIWQHGLDHSPAWQSKSPSATRPNAWAVPLTAAKQQQPITFAAWKQAIQEPQDYPITRSTSFSLFSHSDSISSAASLEAHLLQASSPSNAGHYQLFGHGVQAPSLSLLQGLPFIRPVGIHV</sequence>
<dbReference type="EMBL" id="JALJOS010000011">
    <property type="protein sequence ID" value="KAK9833152.1"/>
    <property type="molecule type" value="Genomic_DNA"/>
</dbReference>
<feature type="compositionally biased region" description="Low complexity" evidence="1">
    <location>
        <begin position="504"/>
        <end position="535"/>
    </location>
</feature>
<feature type="compositionally biased region" description="Basic residues" evidence="1">
    <location>
        <begin position="367"/>
        <end position="376"/>
    </location>
</feature>
<keyword evidence="3" id="KW-1185">Reference proteome</keyword>
<protein>
    <submittedName>
        <fullName evidence="2">Uncharacterized protein</fullName>
    </submittedName>
</protein>
<proteinExistence type="predicted"/>
<feature type="region of interest" description="Disordered" evidence="1">
    <location>
        <begin position="359"/>
        <end position="468"/>
    </location>
</feature>
<dbReference type="PANTHER" id="PTHR13601">
    <property type="entry name" value="GAMETOGENETIN-BINDING PROTEIN 2"/>
    <property type="match status" value="1"/>
</dbReference>